<evidence type="ECO:0000259" key="6">
    <source>
        <dbReference type="SMART" id="SM00983"/>
    </source>
</evidence>
<dbReference type="SMART" id="SM00983">
    <property type="entry name" value="TPK_B1_binding"/>
    <property type="match status" value="1"/>
</dbReference>
<accession>A0ABT9WRE3</accession>
<evidence type="ECO:0000256" key="4">
    <source>
        <dbReference type="ARBA" id="ARBA00022840"/>
    </source>
</evidence>
<dbReference type="GO" id="GO:0004788">
    <property type="term" value="F:thiamine diphosphokinase activity"/>
    <property type="evidence" value="ECO:0007669"/>
    <property type="project" value="UniProtKB-EC"/>
</dbReference>
<dbReference type="PANTHER" id="PTHR41299">
    <property type="entry name" value="THIAMINE PYROPHOSPHOKINASE"/>
    <property type="match status" value="1"/>
</dbReference>
<evidence type="ECO:0000256" key="1">
    <source>
        <dbReference type="ARBA" id="ARBA00022679"/>
    </source>
</evidence>
<dbReference type="Proteomes" id="UP001223586">
    <property type="component" value="Unassembled WGS sequence"/>
</dbReference>
<protein>
    <recommendedName>
        <fullName evidence="5">Thiamine diphosphokinase</fullName>
        <ecNumber evidence="5">2.7.6.2</ecNumber>
    </recommendedName>
</protein>
<evidence type="ECO:0000256" key="2">
    <source>
        <dbReference type="ARBA" id="ARBA00022741"/>
    </source>
</evidence>
<dbReference type="InterPro" id="IPR036759">
    <property type="entry name" value="TPK_catalytic_sf"/>
</dbReference>
<evidence type="ECO:0000256" key="3">
    <source>
        <dbReference type="ARBA" id="ARBA00022777"/>
    </source>
</evidence>
<keyword evidence="8" id="KW-1185">Reference proteome</keyword>
<dbReference type="PANTHER" id="PTHR41299:SF1">
    <property type="entry name" value="THIAMINE PYROPHOSPHOKINASE"/>
    <property type="match status" value="1"/>
</dbReference>
<dbReference type="EC" id="2.7.6.2" evidence="5"/>
<keyword evidence="3" id="KW-0418">Kinase</keyword>
<dbReference type="NCBIfam" id="TIGR01378">
    <property type="entry name" value="thi_PPkinase"/>
    <property type="match status" value="1"/>
</dbReference>
<dbReference type="SUPFAM" id="SSF63999">
    <property type="entry name" value="Thiamin pyrophosphokinase, catalytic domain"/>
    <property type="match status" value="1"/>
</dbReference>
<dbReference type="InterPro" id="IPR006282">
    <property type="entry name" value="Thi_PPkinase"/>
</dbReference>
<dbReference type="EMBL" id="JAUSTT010000008">
    <property type="protein sequence ID" value="MDQ0175866.1"/>
    <property type="molecule type" value="Genomic_DNA"/>
</dbReference>
<keyword evidence="4" id="KW-0067">ATP-binding</keyword>
<dbReference type="Gene3D" id="3.40.50.10240">
    <property type="entry name" value="Thiamin pyrophosphokinase, catalytic domain"/>
    <property type="match status" value="1"/>
</dbReference>
<evidence type="ECO:0000313" key="8">
    <source>
        <dbReference type="Proteomes" id="UP001223586"/>
    </source>
</evidence>
<dbReference type="InterPro" id="IPR007373">
    <property type="entry name" value="Thiamin_PyroPKinase_B1-bd"/>
</dbReference>
<dbReference type="InterPro" id="IPR036371">
    <property type="entry name" value="TPK_B1-bd_sf"/>
</dbReference>
<dbReference type="InterPro" id="IPR053149">
    <property type="entry name" value="TPK"/>
</dbReference>
<dbReference type="Pfam" id="PF04263">
    <property type="entry name" value="TPK_catalytic"/>
    <property type="match status" value="1"/>
</dbReference>
<keyword evidence="2" id="KW-0547">Nucleotide-binding</keyword>
<comment type="caution">
    <text evidence="7">The sequence shown here is derived from an EMBL/GenBank/DDBJ whole genome shotgun (WGS) entry which is preliminary data.</text>
</comment>
<proteinExistence type="predicted"/>
<feature type="domain" description="Thiamin pyrophosphokinase thiamin-binding" evidence="6">
    <location>
        <begin position="144"/>
        <end position="210"/>
    </location>
</feature>
<keyword evidence="1 7" id="KW-0808">Transferase</keyword>
<reference evidence="7 8" key="1">
    <citation type="submission" date="2023-07" db="EMBL/GenBank/DDBJ databases">
        <title>Genomic Encyclopedia of Type Strains, Phase IV (KMG-IV): sequencing the most valuable type-strain genomes for metagenomic binning, comparative biology and taxonomic classification.</title>
        <authorList>
            <person name="Goeker M."/>
        </authorList>
    </citation>
    <scope>NUCLEOTIDE SEQUENCE [LARGE SCALE GENOMIC DNA]</scope>
    <source>
        <strain evidence="7 8">DSM 23837</strain>
    </source>
</reference>
<organism evidence="7 8">
    <name type="scientific">Bacillus chungangensis</name>
    <dbReference type="NCBI Taxonomy" id="587633"/>
    <lineage>
        <taxon>Bacteria</taxon>
        <taxon>Bacillati</taxon>
        <taxon>Bacillota</taxon>
        <taxon>Bacilli</taxon>
        <taxon>Bacillales</taxon>
        <taxon>Bacillaceae</taxon>
        <taxon>Bacillus</taxon>
    </lineage>
</organism>
<evidence type="ECO:0000256" key="5">
    <source>
        <dbReference type="NCBIfam" id="TIGR01378"/>
    </source>
</evidence>
<dbReference type="CDD" id="cd07995">
    <property type="entry name" value="TPK"/>
    <property type="match status" value="1"/>
</dbReference>
<dbReference type="RefSeq" id="WP_307228537.1">
    <property type="nucleotide sequence ID" value="NZ_JAUSTT010000008.1"/>
</dbReference>
<dbReference type="Pfam" id="PF04265">
    <property type="entry name" value="TPK_B1_binding"/>
    <property type="match status" value="1"/>
</dbReference>
<dbReference type="SUPFAM" id="SSF63862">
    <property type="entry name" value="Thiamin pyrophosphokinase, substrate-binding domain"/>
    <property type="match status" value="1"/>
</dbReference>
<gene>
    <name evidence="7" type="ORF">J2S08_001702</name>
</gene>
<dbReference type="InterPro" id="IPR007371">
    <property type="entry name" value="TPK_catalytic"/>
</dbReference>
<name>A0ABT9WRE3_9BACI</name>
<sequence length="216" mass="24379">MQKTIYIVAGGPEAYIPKLENDQDVLWIGVDRGVYYLLQAGICPHIAFGDFDSVNEAEWAVINKQLTNINRYLPEKDETDMELALLWAVKQQPALIRIFGGTGGRLDHFLANVFLMARPSILSSLSCTIEMIDEKNIISILRPGTYTIEKIADKQYISFLPLSREIIDITLIGFKYPLKDQHVSRGSTLCMSNELIQSKGTFSFKEGILIMVRSMD</sequence>
<evidence type="ECO:0000313" key="7">
    <source>
        <dbReference type="EMBL" id="MDQ0175866.1"/>
    </source>
</evidence>